<dbReference type="EMBL" id="BGPR01013448">
    <property type="protein sequence ID" value="GBN60688.1"/>
    <property type="molecule type" value="Genomic_DNA"/>
</dbReference>
<gene>
    <name evidence="2" type="ORF">AVEN_2647_1</name>
    <name evidence="3" type="ORF">AVEN_5639_1</name>
</gene>
<dbReference type="Proteomes" id="UP000499080">
    <property type="component" value="Unassembled WGS sequence"/>
</dbReference>
<evidence type="ECO:0000256" key="1">
    <source>
        <dbReference type="SAM" id="MobiDB-lite"/>
    </source>
</evidence>
<keyword evidence="4" id="KW-1185">Reference proteome</keyword>
<evidence type="ECO:0000313" key="4">
    <source>
        <dbReference type="Proteomes" id="UP000499080"/>
    </source>
</evidence>
<dbReference type="OrthoDB" id="6432095at2759"/>
<dbReference type="EMBL" id="BGPR01013453">
    <property type="protein sequence ID" value="GBN60729.1"/>
    <property type="molecule type" value="Genomic_DNA"/>
</dbReference>
<feature type="compositionally biased region" description="Polar residues" evidence="1">
    <location>
        <begin position="11"/>
        <end position="22"/>
    </location>
</feature>
<feature type="region of interest" description="Disordered" evidence="1">
    <location>
        <begin position="1"/>
        <end position="22"/>
    </location>
</feature>
<comment type="caution">
    <text evidence="3">The sequence shown here is derived from an EMBL/GenBank/DDBJ whole genome shotgun (WGS) entry which is preliminary data.</text>
</comment>
<evidence type="ECO:0000313" key="3">
    <source>
        <dbReference type="EMBL" id="GBN60729.1"/>
    </source>
</evidence>
<name>A0A4Y2QAX3_ARAVE</name>
<evidence type="ECO:0000313" key="2">
    <source>
        <dbReference type="EMBL" id="GBN60688.1"/>
    </source>
</evidence>
<dbReference type="AlphaFoldDB" id="A0A4Y2QAX3"/>
<accession>A0A4Y2QAX3</accession>
<sequence length="118" mass="13031">MKGTPDHQVKQSKSASALVSLQTPGSTVELESGLTTIETKLGWTIFGKGSCKKDNILTTLSMHSMSVPVNKLWQLEILEISSPTETEKEKGDLDLNDFNDKMEILADGRYEVELSMEV</sequence>
<organism evidence="3 4">
    <name type="scientific">Araneus ventricosus</name>
    <name type="common">Orbweaver spider</name>
    <name type="synonym">Epeira ventricosa</name>
    <dbReference type="NCBI Taxonomy" id="182803"/>
    <lineage>
        <taxon>Eukaryota</taxon>
        <taxon>Metazoa</taxon>
        <taxon>Ecdysozoa</taxon>
        <taxon>Arthropoda</taxon>
        <taxon>Chelicerata</taxon>
        <taxon>Arachnida</taxon>
        <taxon>Araneae</taxon>
        <taxon>Araneomorphae</taxon>
        <taxon>Entelegynae</taxon>
        <taxon>Araneoidea</taxon>
        <taxon>Araneidae</taxon>
        <taxon>Araneus</taxon>
    </lineage>
</organism>
<protein>
    <submittedName>
        <fullName evidence="3">Uncharacterized protein</fullName>
    </submittedName>
</protein>
<proteinExistence type="predicted"/>
<reference evidence="3 4" key="1">
    <citation type="journal article" date="2019" name="Sci. Rep.">
        <title>Orb-weaving spider Araneus ventricosus genome elucidates the spidroin gene catalogue.</title>
        <authorList>
            <person name="Kono N."/>
            <person name="Nakamura H."/>
            <person name="Ohtoshi R."/>
            <person name="Moran D.A.P."/>
            <person name="Shinohara A."/>
            <person name="Yoshida Y."/>
            <person name="Fujiwara M."/>
            <person name="Mori M."/>
            <person name="Tomita M."/>
            <person name="Arakawa K."/>
        </authorList>
    </citation>
    <scope>NUCLEOTIDE SEQUENCE [LARGE SCALE GENOMIC DNA]</scope>
</reference>